<evidence type="ECO:0000256" key="6">
    <source>
        <dbReference type="RuleBase" id="RU003983"/>
    </source>
</evidence>
<dbReference type="EMBL" id="WNKX01000001">
    <property type="protein sequence ID" value="MTW09200.1"/>
    <property type="molecule type" value="Genomic_DNA"/>
</dbReference>
<accession>A0A6L6QAD9</accession>
<protein>
    <submittedName>
        <fullName evidence="9">M48 family metalloprotease</fullName>
    </submittedName>
</protein>
<evidence type="ECO:0000313" key="10">
    <source>
        <dbReference type="Proteomes" id="UP000472320"/>
    </source>
</evidence>
<evidence type="ECO:0000256" key="7">
    <source>
        <dbReference type="SAM" id="SignalP"/>
    </source>
</evidence>
<dbReference type="AlphaFoldDB" id="A0A6L6QAD9"/>
<feature type="domain" description="Peptidase M48" evidence="8">
    <location>
        <begin position="137"/>
        <end position="312"/>
    </location>
</feature>
<keyword evidence="3 6" id="KW-0378">Hydrolase</keyword>
<reference evidence="9 10" key="1">
    <citation type="submission" date="2019-11" db="EMBL/GenBank/DDBJ databases">
        <title>Type strains purchased from KCTC, JCM and DSMZ.</title>
        <authorList>
            <person name="Lu H."/>
        </authorList>
    </citation>
    <scope>NUCLEOTIDE SEQUENCE [LARGE SCALE GENOMIC DNA]</scope>
    <source>
        <strain evidence="9 10">JCM 31587</strain>
    </source>
</reference>
<keyword evidence="7" id="KW-0732">Signal</keyword>
<comment type="similarity">
    <text evidence="6">Belongs to the peptidase M48 family.</text>
</comment>
<feature type="signal peptide" evidence="7">
    <location>
        <begin position="1"/>
        <end position="30"/>
    </location>
</feature>
<evidence type="ECO:0000256" key="3">
    <source>
        <dbReference type="ARBA" id="ARBA00022801"/>
    </source>
</evidence>
<keyword evidence="1 6" id="KW-0645">Protease</keyword>
<keyword evidence="2" id="KW-0479">Metal-binding</keyword>
<sequence>MSRLAAHSRCLMRIRLGSLAALSVPRQAFASCTSSSDSSLSAQTAFSTSVLALAQSKLAAQAGRAAASSSVVANRWQNDVIMVRYLIAFLFIVQGAAAQTVTQDEVMGGSAKLYREQIADLRSGFRLDDDERFGARVAALARPLIEQAKREYPESAAWDWELHTTTDGDANAYAMAGGKMLVSRAYVDQLALTDAELAMLLAHEIMHAVLRHNLKEFGEALRLEPERAKQPFQEFEHDIDNDNALMRKLASFNQRQEMEADREGLMFAVRGGWRPQALAGYFRKLAKHSHYPNFERFDHPSPASRWQAARELAAQLEAGR</sequence>
<dbReference type="GO" id="GO:0051603">
    <property type="term" value="P:proteolysis involved in protein catabolic process"/>
    <property type="evidence" value="ECO:0007669"/>
    <property type="project" value="TreeGrafter"/>
</dbReference>
<evidence type="ECO:0000313" key="9">
    <source>
        <dbReference type="EMBL" id="MTW09200.1"/>
    </source>
</evidence>
<evidence type="ECO:0000256" key="2">
    <source>
        <dbReference type="ARBA" id="ARBA00022723"/>
    </source>
</evidence>
<dbReference type="InterPro" id="IPR001915">
    <property type="entry name" value="Peptidase_M48"/>
</dbReference>
<dbReference type="OrthoDB" id="8750998at2"/>
<evidence type="ECO:0000256" key="4">
    <source>
        <dbReference type="ARBA" id="ARBA00022833"/>
    </source>
</evidence>
<keyword evidence="4 6" id="KW-0862">Zinc</keyword>
<comment type="cofactor">
    <cofactor evidence="6">
        <name>Zn(2+)</name>
        <dbReference type="ChEBI" id="CHEBI:29105"/>
    </cofactor>
    <text evidence="6">Binds 1 zinc ion per subunit.</text>
</comment>
<dbReference type="PANTHER" id="PTHR22726">
    <property type="entry name" value="METALLOENDOPEPTIDASE OMA1"/>
    <property type="match status" value="1"/>
</dbReference>
<gene>
    <name evidence="9" type="ORF">GM658_01170</name>
</gene>
<dbReference type="PANTHER" id="PTHR22726:SF1">
    <property type="entry name" value="METALLOENDOPEPTIDASE OMA1, MITOCHONDRIAL"/>
    <property type="match status" value="1"/>
</dbReference>
<feature type="chain" id="PRO_5026733863" evidence="7">
    <location>
        <begin position="31"/>
        <end position="320"/>
    </location>
</feature>
<keyword evidence="10" id="KW-1185">Reference proteome</keyword>
<keyword evidence="5 6" id="KW-0482">Metalloprotease</keyword>
<evidence type="ECO:0000256" key="1">
    <source>
        <dbReference type="ARBA" id="ARBA00022670"/>
    </source>
</evidence>
<evidence type="ECO:0000256" key="5">
    <source>
        <dbReference type="ARBA" id="ARBA00023049"/>
    </source>
</evidence>
<dbReference type="GO" id="GO:0004222">
    <property type="term" value="F:metalloendopeptidase activity"/>
    <property type="evidence" value="ECO:0007669"/>
    <property type="project" value="InterPro"/>
</dbReference>
<dbReference type="GO" id="GO:0046872">
    <property type="term" value="F:metal ion binding"/>
    <property type="evidence" value="ECO:0007669"/>
    <property type="project" value="UniProtKB-KW"/>
</dbReference>
<comment type="caution">
    <text evidence="9">The sequence shown here is derived from an EMBL/GenBank/DDBJ whole genome shotgun (WGS) entry which is preliminary data.</text>
</comment>
<dbReference type="InterPro" id="IPR051156">
    <property type="entry name" value="Mito/Outer_Membr_Metalloprot"/>
</dbReference>
<dbReference type="Pfam" id="PF01435">
    <property type="entry name" value="Peptidase_M48"/>
    <property type="match status" value="1"/>
</dbReference>
<name>A0A6L6QAD9_9BURK</name>
<dbReference type="Gene3D" id="3.30.2010.10">
    <property type="entry name" value="Metalloproteases ('zincins'), catalytic domain"/>
    <property type="match status" value="1"/>
</dbReference>
<organism evidence="9 10">
    <name type="scientific">Massilia eburnea</name>
    <dbReference type="NCBI Taxonomy" id="1776165"/>
    <lineage>
        <taxon>Bacteria</taxon>
        <taxon>Pseudomonadati</taxon>
        <taxon>Pseudomonadota</taxon>
        <taxon>Betaproteobacteria</taxon>
        <taxon>Burkholderiales</taxon>
        <taxon>Oxalobacteraceae</taxon>
        <taxon>Telluria group</taxon>
        <taxon>Massilia</taxon>
    </lineage>
</organism>
<evidence type="ECO:0000259" key="8">
    <source>
        <dbReference type="Pfam" id="PF01435"/>
    </source>
</evidence>
<proteinExistence type="inferred from homology"/>
<dbReference type="GO" id="GO:0016020">
    <property type="term" value="C:membrane"/>
    <property type="evidence" value="ECO:0007669"/>
    <property type="project" value="TreeGrafter"/>
</dbReference>
<dbReference type="Proteomes" id="UP000472320">
    <property type="component" value="Unassembled WGS sequence"/>
</dbReference>